<dbReference type="InterPro" id="IPR055357">
    <property type="entry name" value="LRR_At1g61320_AtMIF1"/>
</dbReference>
<evidence type="ECO:0000259" key="2">
    <source>
        <dbReference type="PROSITE" id="PS50181"/>
    </source>
</evidence>
<feature type="region of interest" description="Disordered" evidence="1">
    <location>
        <begin position="40"/>
        <end position="92"/>
    </location>
</feature>
<evidence type="ECO:0000313" key="3">
    <source>
        <dbReference type="EMBL" id="VAI62199.1"/>
    </source>
</evidence>
<evidence type="ECO:0000313" key="4">
    <source>
        <dbReference type="Proteomes" id="UP000324705"/>
    </source>
</evidence>
<evidence type="ECO:0000256" key="1">
    <source>
        <dbReference type="SAM" id="MobiDB-lite"/>
    </source>
</evidence>
<dbReference type="PANTHER" id="PTHR32153">
    <property type="entry name" value="OJ000223_09.16 PROTEIN"/>
    <property type="match status" value="1"/>
</dbReference>
<dbReference type="Proteomes" id="UP000324705">
    <property type="component" value="Chromosome 6B"/>
</dbReference>
<dbReference type="Pfam" id="PF00646">
    <property type="entry name" value="F-box"/>
    <property type="match status" value="1"/>
</dbReference>
<keyword evidence="4" id="KW-1185">Reference proteome</keyword>
<dbReference type="Pfam" id="PF23622">
    <property type="entry name" value="LRR_At1g61320_AtMIF1"/>
    <property type="match status" value="1"/>
</dbReference>
<dbReference type="PROSITE" id="PS50181">
    <property type="entry name" value="FBOX"/>
    <property type="match status" value="1"/>
</dbReference>
<proteinExistence type="predicted"/>
<protein>
    <recommendedName>
        <fullName evidence="2">F-box domain-containing protein</fullName>
    </recommendedName>
</protein>
<organism evidence="3 4">
    <name type="scientific">Triticum turgidum subsp. durum</name>
    <name type="common">Durum wheat</name>
    <name type="synonym">Triticum durum</name>
    <dbReference type="NCBI Taxonomy" id="4567"/>
    <lineage>
        <taxon>Eukaryota</taxon>
        <taxon>Viridiplantae</taxon>
        <taxon>Streptophyta</taxon>
        <taxon>Embryophyta</taxon>
        <taxon>Tracheophyta</taxon>
        <taxon>Spermatophyta</taxon>
        <taxon>Magnoliopsida</taxon>
        <taxon>Liliopsida</taxon>
        <taxon>Poales</taxon>
        <taxon>Poaceae</taxon>
        <taxon>BOP clade</taxon>
        <taxon>Pooideae</taxon>
        <taxon>Triticodae</taxon>
        <taxon>Triticeae</taxon>
        <taxon>Triticinae</taxon>
        <taxon>Triticum</taxon>
    </lineage>
</organism>
<dbReference type="InterPro" id="IPR036047">
    <property type="entry name" value="F-box-like_dom_sf"/>
</dbReference>
<dbReference type="InterPro" id="IPR044997">
    <property type="entry name" value="F-box_plant"/>
</dbReference>
<dbReference type="EMBL" id="LT934122">
    <property type="protein sequence ID" value="VAI62199.1"/>
    <property type="molecule type" value="Genomic_DNA"/>
</dbReference>
<gene>
    <name evidence="3" type="ORF">TRITD_6Bv1G207200</name>
</gene>
<dbReference type="InterPro" id="IPR032675">
    <property type="entry name" value="LRR_dom_sf"/>
</dbReference>
<feature type="domain" description="F-box" evidence="2">
    <location>
        <begin position="133"/>
        <end position="180"/>
    </location>
</feature>
<dbReference type="Gene3D" id="3.80.10.10">
    <property type="entry name" value="Ribonuclease Inhibitor"/>
    <property type="match status" value="1"/>
</dbReference>
<sequence>MRAGRVGGGGAAYRSNKLASPICSSPAISLLCCGGLNKQRRGRGDSNKASSGVLRCHRSNKISHEEQKRSSQKSALNEAAAGNKNGRHRRNVSVPGVCTQHKVHPQKADYLLFQLNATQKATRNEAAASNANDDRLSKLPNDLLLNILERVDTLDAIRACILSRQMLKLPTMLSRFYLSVSSIPGLQAKPPRAVTLKEVLGINSALSHVTDNILSTRSPEVTISKLKIRFVLLPDDSLAIGRSVARAMATQKLGAAEFEIVTKKRYNLCSSIDFLNFAKQFNDLVGACPHAFAGLTSLWLENMRFGELDIPNILSTCKLLEYLRLTHCDSGIYSVLQVEHTQLVELEIDQGKFQRVELICLPKLQRLTYNNWFSCEDPMYFGFVPQLSKLSLIKTATRSDKSLKLSQLLANVPSVGDLRLDFGSEKIWVLPECPKLLRPVLSKLQHVNLDHLPEGCDLAWTMFILEAAPSLKELCITVWDHWCIMVKDKEFREKYGYCEKADVKWKPYAPDFKHKNLAKLTIYGFQPDDNFMRYVRCVVEHAINITEISLSDRKGCRRCGDLDPSRYPRTAGERKQTADELGLASGVVVHFRS</sequence>
<name>A0A9R0YWC3_TRITD</name>
<dbReference type="InterPro" id="IPR001810">
    <property type="entry name" value="F-box_dom"/>
</dbReference>
<dbReference type="AlphaFoldDB" id="A0A9R0YWC3"/>
<dbReference type="Gramene" id="TRITD6Bv1G207200.9">
    <property type="protein sequence ID" value="TRITD6Bv1G207200.9"/>
    <property type="gene ID" value="TRITD6Bv1G207200"/>
</dbReference>
<reference evidence="3 4" key="1">
    <citation type="submission" date="2017-09" db="EMBL/GenBank/DDBJ databases">
        <authorList>
            <consortium name="International Durum Wheat Genome Sequencing Consortium (IDWGSC)"/>
            <person name="Milanesi L."/>
        </authorList>
    </citation>
    <scope>NUCLEOTIDE SEQUENCE [LARGE SCALE GENOMIC DNA]</scope>
    <source>
        <strain evidence="4">cv. Svevo</strain>
    </source>
</reference>
<dbReference type="SUPFAM" id="SSF52047">
    <property type="entry name" value="RNI-like"/>
    <property type="match status" value="1"/>
</dbReference>
<dbReference type="SUPFAM" id="SSF81383">
    <property type="entry name" value="F-box domain"/>
    <property type="match status" value="1"/>
</dbReference>
<accession>A0A9R0YWC3</accession>